<evidence type="ECO:0000256" key="8">
    <source>
        <dbReference type="HAMAP-Rule" id="MF_01818"/>
    </source>
</evidence>
<dbReference type="GO" id="GO:0008270">
    <property type="term" value="F:zinc ion binding"/>
    <property type="evidence" value="ECO:0007669"/>
    <property type="project" value="UniProtKB-UniRule"/>
</dbReference>
<reference evidence="9 10" key="1">
    <citation type="journal article" date="2010" name="J. Bacteriol.">
        <title>The complete genome sequence of Croceibacter atlanticus HTCC2559T.</title>
        <authorList>
            <person name="Oh H.M."/>
            <person name="Kang I."/>
            <person name="Ferriera S."/>
            <person name="Giovannoni S.J."/>
            <person name="Cho J.C."/>
        </authorList>
    </citation>
    <scope>NUCLEOTIDE SEQUENCE [LARGE SCALE GENOMIC DNA]</scope>
    <source>
        <strain evidence="10">ATCC BAA-628 / HTCC2559 / KCTC 12090</strain>
    </source>
</reference>
<feature type="active site" description="Proton acceptor" evidence="8">
    <location>
        <position position="64"/>
    </location>
</feature>
<sequence length="301" mass="34318">MKLTIIGCNAATPTTTGNPTAQVLEVNNQMVLIDCGEGTQTALRKNKIRFSRINHIFISHLHGDHFYGLIGLISTFSLLKREKDLHIFGPKGLKEIILLQLKLSKSWTNFKLLFHELESKASETILTHEKFLVQSIPLKHRVYTNGFLFKEQPKERKLLIHKALEYNIDKVYYKGIKKGKDVVLEDGTIIPNRELTEDPPKVKSYAFCSDTMYTESIVPIIQGANALYHESTFLEQHSELAKLTKHTTAVEAAHIAKKANVGLLILGHFSTRYPDYNMFKNEAISVFENTEIAKDERVFEF</sequence>
<keyword evidence="2 8" id="KW-0819">tRNA processing</keyword>
<feature type="binding site" evidence="8">
    <location>
        <position position="210"/>
    </location>
    <ligand>
        <name>Zn(2+)</name>
        <dbReference type="ChEBI" id="CHEBI:29105"/>
        <label>2</label>
        <note>catalytic</note>
    </ligand>
</feature>
<dbReference type="NCBIfam" id="TIGR02651">
    <property type="entry name" value="RNase_Z"/>
    <property type="match status" value="1"/>
</dbReference>
<feature type="binding site" evidence="8">
    <location>
        <position position="64"/>
    </location>
    <ligand>
        <name>Zn(2+)</name>
        <dbReference type="ChEBI" id="CHEBI:29105"/>
        <label>2</label>
        <note>catalytic</note>
    </ligand>
</feature>
<comment type="function">
    <text evidence="8">Zinc phosphodiesterase, which displays some tRNA 3'-processing endonuclease activity. Probably involved in tRNA maturation, by removing a 3'-trailer from precursor tRNA.</text>
</comment>
<keyword evidence="7 8" id="KW-0862">Zinc</keyword>
<name>A3U9D5_CROAH</name>
<evidence type="ECO:0000313" key="9">
    <source>
        <dbReference type="EMBL" id="EAP86421.1"/>
    </source>
</evidence>
<comment type="cofactor">
    <cofactor evidence="8">
        <name>Zn(2+)</name>
        <dbReference type="ChEBI" id="CHEBI:29105"/>
    </cofactor>
    <text evidence="8">Binds 2 Zn(2+) ions.</text>
</comment>
<dbReference type="eggNOG" id="COG1234">
    <property type="taxonomic scope" value="Bacteria"/>
</dbReference>
<keyword evidence="6 8" id="KW-0378">Hydrolase</keyword>
<evidence type="ECO:0000313" key="10">
    <source>
        <dbReference type="Proteomes" id="UP000002297"/>
    </source>
</evidence>
<proteinExistence type="inferred from homology"/>
<keyword evidence="5 8" id="KW-0255">Endonuclease</keyword>
<dbReference type="RefSeq" id="WP_013187806.1">
    <property type="nucleotide sequence ID" value="NC_014230.1"/>
</dbReference>
<evidence type="ECO:0000256" key="1">
    <source>
        <dbReference type="ARBA" id="ARBA00011738"/>
    </source>
</evidence>
<dbReference type="GO" id="GO:0042781">
    <property type="term" value="F:3'-tRNA processing endoribonuclease activity"/>
    <property type="evidence" value="ECO:0007669"/>
    <property type="project" value="UniProtKB-UniRule"/>
</dbReference>
<keyword evidence="3 8" id="KW-0540">Nuclease</keyword>
<dbReference type="Pfam" id="PF23023">
    <property type="entry name" value="Anti-Pycsar_Apyc1"/>
    <property type="match status" value="1"/>
</dbReference>
<dbReference type="OrthoDB" id="9800940at2"/>
<dbReference type="HAMAP" id="MF_01818">
    <property type="entry name" value="RNase_Z_BN"/>
    <property type="match status" value="1"/>
</dbReference>
<dbReference type="PANTHER" id="PTHR46018">
    <property type="entry name" value="ZINC PHOSPHODIESTERASE ELAC PROTEIN 1"/>
    <property type="match status" value="1"/>
</dbReference>
<dbReference type="AlphaFoldDB" id="A3U9D5"/>
<evidence type="ECO:0000256" key="7">
    <source>
        <dbReference type="ARBA" id="ARBA00022833"/>
    </source>
</evidence>
<dbReference type="NCBIfam" id="NF000801">
    <property type="entry name" value="PRK00055.1-3"/>
    <property type="match status" value="1"/>
</dbReference>
<feature type="binding site" evidence="8">
    <location>
        <position position="60"/>
    </location>
    <ligand>
        <name>Zn(2+)</name>
        <dbReference type="ChEBI" id="CHEBI:29105"/>
        <label>1</label>
        <note>catalytic</note>
    </ligand>
</feature>
<dbReference type="PANTHER" id="PTHR46018:SF2">
    <property type="entry name" value="ZINC PHOSPHODIESTERASE ELAC PROTEIN 1"/>
    <property type="match status" value="1"/>
</dbReference>
<feature type="binding site" evidence="8">
    <location>
        <position position="65"/>
    </location>
    <ligand>
        <name>Zn(2+)</name>
        <dbReference type="ChEBI" id="CHEBI:29105"/>
        <label>2</label>
        <note>catalytic</note>
    </ligand>
</feature>
<gene>
    <name evidence="8" type="primary">rnz</name>
    <name evidence="9" type="ordered locus">CA2559_10313</name>
</gene>
<evidence type="ECO:0000256" key="6">
    <source>
        <dbReference type="ARBA" id="ARBA00022801"/>
    </source>
</evidence>
<evidence type="ECO:0000256" key="3">
    <source>
        <dbReference type="ARBA" id="ARBA00022722"/>
    </source>
</evidence>
<accession>A3U9D5</accession>
<dbReference type="GeneID" id="89453804"/>
<comment type="similarity">
    <text evidence="8">Belongs to the RNase Z family.</text>
</comment>
<dbReference type="CDD" id="cd07717">
    <property type="entry name" value="RNaseZ_ZiPD-like_MBL-fold"/>
    <property type="match status" value="1"/>
</dbReference>
<dbReference type="EC" id="3.1.26.11" evidence="8"/>
<comment type="catalytic activity">
    <reaction evidence="8">
        <text>Endonucleolytic cleavage of RNA, removing extra 3' nucleotides from tRNA precursor, generating 3' termini of tRNAs. A 3'-hydroxy group is left at the tRNA terminus and a 5'-phosphoryl group is left at the trailer molecule.</text>
        <dbReference type="EC" id="3.1.26.11"/>
    </reaction>
</comment>
<feature type="binding site" evidence="8">
    <location>
        <position position="210"/>
    </location>
    <ligand>
        <name>Zn(2+)</name>
        <dbReference type="ChEBI" id="CHEBI:29105"/>
        <label>1</label>
        <note>catalytic</note>
    </ligand>
</feature>
<dbReference type="InterPro" id="IPR013471">
    <property type="entry name" value="RNase_Z/BN"/>
</dbReference>
<feature type="binding site" evidence="8">
    <location>
        <position position="140"/>
    </location>
    <ligand>
        <name>Zn(2+)</name>
        <dbReference type="ChEBI" id="CHEBI:29105"/>
        <label>1</label>
        <note>catalytic</note>
    </ligand>
</feature>
<dbReference type="HOGENOM" id="CLU_031317_2_1_10"/>
<evidence type="ECO:0000256" key="4">
    <source>
        <dbReference type="ARBA" id="ARBA00022723"/>
    </source>
</evidence>
<dbReference type="STRING" id="216432.CA2559_10313"/>
<dbReference type="Gene3D" id="3.60.15.10">
    <property type="entry name" value="Ribonuclease Z/Hydroxyacylglutathione hydrolase-like"/>
    <property type="match status" value="1"/>
</dbReference>
<feature type="binding site" evidence="8">
    <location>
        <position position="62"/>
    </location>
    <ligand>
        <name>Zn(2+)</name>
        <dbReference type="ChEBI" id="CHEBI:29105"/>
        <label>1</label>
        <note>catalytic</note>
    </ligand>
</feature>
<comment type="subunit">
    <text evidence="1 8">Homodimer.</text>
</comment>
<feature type="binding site" evidence="8">
    <location>
        <position position="268"/>
    </location>
    <ligand>
        <name>Zn(2+)</name>
        <dbReference type="ChEBI" id="CHEBI:29105"/>
        <label>2</label>
        <note>catalytic</note>
    </ligand>
</feature>
<dbReference type="InterPro" id="IPR036866">
    <property type="entry name" value="RibonucZ/Hydroxyglut_hydro"/>
</dbReference>
<protein>
    <recommendedName>
        <fullName evidence="8">Ribonuclease Z</fullName>
        <shortName evidence="8">RNase Z</shortName>
        <ecNumber evidence="8">3.1.26.11</ecNumber>
    </recommendedName>
    <alternativeName>
        <fullName evidence="8">tRNA 3 endonuclease</fullName>
    </alternativeName>
    <alternativeName>
        <fullName evidence="8">tRNase Z</fullName>
    </alternativeName>
</protein>
<keyword evidence="10" id="KW-1185">Reference proteome</keyword>
<dbReference type="Proteomes" id="UP000002297">
    <property type="component" value="Chromosome"/>
</dbReference>
<evidence type="ECO:0000256" key="2">
    <source>
        <dbReference type="ARBA" id="ARBA00022694"/>
    </source>
</evidence>
<evidence type="ECO:0000256" key="5">
    <source>
        <dbReference type="ARBA" id="ARBA00022759"/>
    </source>
</evidence>
<keyword evidence="4 8" id="KW-0479">Metal-binding</keyword>
<dbReference type="EMBL" id="CP002046">
    <property type="protein sequence ID" value="EAP86421.1"/>
    <property type="molecule type" value="Genomic_DNA"/>
</dbReference>
<dbReference type="KEGG" id="cat:CA2559_10313"/>
<organism evidence="9 10">
    <name type="scientific">Croceibacter atlanticus (strain ATCC BAA-628 / JCM 21780 / CIP 108009 / IAM 15332 / KCTC 12090 / HTCC2559)</name>
    <dbReference type="NCBI Taxonomy" id="216432"/>
    <lineage>
        <taxon>Bacteria</taxon>
        <taxon>Pseudomonadati</taxon>
        <taxon>Bacteroidota</taxon>
        <taxon>Flavobacteriia</taxon>
        <taxon>Flavobacteriales</taxon>
        <taxon>Flavobacteriaceae</taxon>
        <taxon>Croceibacter</taxon>
    </lineage>
</organism>
<dbReference type="SUPFAM" id="SSF56281">
    <property type="entry name" value="Metallo-hydrolase/oxidoreductase"/>
    <property type="match status" value="1"/>
</dbReference>